<feature type="transmembrane region" description="Helical" evidence="8">
    <location>
        <begin position="51"/>
        <end position="73"/>
    </location>
</feature>
<dbReference type="InterPro" id="IPR004358">
    <property type="entry name" value="Sig_transdc_His_kin-like_C"/>
</dbReference>
<keyword evidence="8" id="KW-0812">Transmembrane</keyword>
<dbReference type="InterPro" id="IPR003594">
    <property type="entry name" value="HATPase_dom"/>
</dbReference>
<dbReference type="SUPFAM" id="SSF55874">
    <property type="entry name" value="ATPase domain of HSP90 chaperone/DNA topoisomerase II/histidine kinase"/>
    <property type="match status" value="1"/>
</dbReference>
<evidence type="ECO:0000256" key="2">
    <source>
        <dbReference type="ARBA" id="ARBA00012438"/>
    </source>
</evidence>
<dbReference type="SMART" id="SM00388">
    <property type="entry name" value="HisKA"/>
    <property type="match status" value="1"/>
</dbReference>
<dbReference type="PRINTS" id="PR00344">
    <property type="entry name" value="BCTRLSENSOR"/>
</dbReference>
<feature type="coiled-coil region" evidence="7">
    <location>
        <begin position="423"/>
        <end position="544"/>
    </location>
</feature>
<proteinExistence type="predicted"/>
<dbReference type="CDD" id="cd00082">
    <property type="entry name" value="HisKA"/>
    <property type="match status" value="1"/>
</dbReference>
<dbReference type="Pfam" id="PF00512">
    <property type="entry name" value="HisKA"/>
    <property type="match status" value="1"/>
</dbReference>
<dbReference type="PANTHER" id="PTHR43047">
    <property type="entry name" value="TWO-COMPONENT HISTIDINE PROTEIN KINASE"/>
    <property type="match status" value="1"/>
</dbReference>
<dbReference type="SUPFAM" id="SSF47384">
    <property type="entry name" value="Homodimeric domain of signal transducing histidine kinase"/>
    <property type="match status" value="1"/>
</dbReference>
<reference evidence="10 11" key="1">
    <citation type="submission" date="2010-12" db="EMBL/GenBank/DDBJ databases">
        <title>Whole genome sequence of Anaerolinea thermophila UNI-1.</title>
        <authorList>
            <person name="Narita-Yamada S."/>
            <person name="Kishi E."/>
            <person name="Watanabe Y."/>
            <person name="Takasaki K."/>
            <person name="Ankai A."/>
            <person name="Oguchi A."/>
            <person name="Fukui S."/>
            <person name="Takahashi M."/>
            <person name="Yashiro I."/>
            <person name="Hosoyama A."/>
            <person name="Sekiguchi Y."/>
            <person name="Hanada S."/>
            <person name="Fujita N."/>
        </authorList>
    </citation>
    <scope>NUCLEOTIDE SEQUENCE [LARGE SCALE GENOMIC DNA]</scope>
    <source>
        <strain evidence="11">DSM 14523 / JCM 11388 / NBRC 100420 / UNI-1</strain>
    </source>
</reference>
<dbReference type="HOGENOM" id="CLU_354762_0_0_0"/>
<evidence type="ECO:0000259" key="9">
    <source>
        <dbReference type="PROSITE" id="PS50109"/>
    </source>
</evidence>
<evidence type="ECO:0000256" key="5">
    <source>
        <dbReference type="ARBA" id="ARBA00022777"/>
    </source>
</evidence>
<feature type="transmembrane region" description="Helical" evidence="8">
    <location>
        <begin position="110"/>
        <end position="129"/>
    </location>
</feature>
<feature type="transmembrane region" description="Helical" evidence="8">
    <location>
        <begin position="85"/>
        <end position="103"/>
    </location>
</feature>
<dbReference type="RefSeq" id="WP_013559321.1">
    <property type="nucleotide sequence ID" value="NC_014960.1"/>
</dbReference>
<dbReference type="Gene3D" id="1.10.287.130">
    <property type="match status" value="1"/>
</dbReference>
<evidence type="ECO:0000256" key="7">
    <source>
        <dbReference type="SAM" id="Coils"/>
    </source>
</evidence>
<dbReference type="PROSITE" id="PS50109">
    <property type="entry name" value="HIS_KIN"/>
    <property type="match status" value="1"/>
</dbReference>
<evidence type="ECO:0000256" key="3">
    <source>
        <dbReference type="ARBA" id="ARBA00022553"/>
    </source>
</evidence>
<feature type="transmembrane region" description="Helical" evidence="8">
    <location>
        <begin position="149"/>
        <end position="167"/>
    </location>
</feature>
<dbReference type="STRING" id="926569.ANT_08950"/>
<dbReference type="PANTHER" id="PTHR43047:SF72">
    <property type="entry name" value="OSMOSENSING HISTIDINE PROTEIN KINASE SLN1"/>
    <property type="match status" value="1"/>
</dbReference>
<dbReference type="GO" id="GO:0000155">
    <property type="term" value="F:phosphorelay sensor kinase activity"/>
    <property type="evidence" value="ECO:0007669"/>
    <property type="project" value="InterPro"/>
</dbReference>
<evidence type="ECO:0000313" key="10">
    <source>
        <dbReference type="EMBL" id="BAJ62929.1"/>
    </source>
</evidence>
<evidence type="ECO:0000256" key="6">
    <source>
        <dbReference type="ARBA" id="ARBA00023012"/>
    </source>
</evidence>
<keyword evidence="8" id="KW-1133">Transmembrane helix</keyword>
<keyword evidence="7" id="KW-0175">Coiled coil</keyword>
<dbReference type="SUPFAM" id="SSF55781">
    <property type="entry name" value="GAF domain-like"/>
    <property type="match status" value="1"/>
</dbReference>
<dbReference type="EC" id="2.7.13.3" evidence="2"/>
<dbReference type="Gene3D" id="3.30.565.10">
    <property type="entry name" value="Histidine kinase-like ATPase, C-terminal domain"/>
    <property type="match status" value="1"/>
</dbReference>
<comment type="catalytic activity">
    <reaction evidence="1">
        <text>ATP + protein L-histidine = ADP + protein N-phospho-L-histidine.</text>
        <dbReference type="EC" id="2.7.13.3"/>
    </reaction>
</comment>
<dbReference type="EMBL" id="AP012029">
    <property type="protein sequence ID" value="BAJ62929.1"/>
    <property type="molecule type" value="Genomic_DNA"/>
</dbReference>
<dbReference type="GO" id="GO:0009927">
    <property type="term" value="F:histidine phosphotransfer kinase activity"/>
    <property type="evidence" value="ECO:0007669"/>
    <property type="project" value="TreeGrafter"/>
</dbReference>
<keyword evidence="8" id="KW-0472">Membrane</keyword>
<dbReference type="Pfam" id="PF02518">
    <property type="entry name" value="HATPase_c"/>
    <property type="match status" value="1"/>
</dbReference>
<dbReference type="OrthoDB" id="146014at2"/>
<dbReference type="Proteomes" id="UP000008922">
    <property type="component" value="Chromosome"/>
</dbReference>
<feature type="transmembrane region" description="Helical" evidence="8">
    <location>
        <begin position="174"/>
        <end position="194"/>
    </location>
</feature>
<name>E8N3B5_ANATU</name>
<dbReference type="eggNOG" id="COG2205">
    <property type="taxonomic scope" value="Bacteria"/>
</dbReference>
<feature type="transmembrane region" description="Helical" evidence="8">
    <location>
        <begin position="20"/>
        <end position="39"/>
    </location>
</feature>
<dbReference type="InterPro" id="IPR003661">
    <property type="entry name" value="HisK_dim/P_dom"/>
</dbReference>
<dbReference type="SMART" id="SM00387">
    <property type="entry name" value="HATPase_c"/>
    <property type="match status" value="1"/>
</dbReference>
<feature type="domain" description="Histidine kinase" evidence="9">
    <location>
        <begin position="561"/>
        <end position="782"/>
    </location>
</feature>
<dbReference type="InParanoid" id="E8N3B5"/>
<evidence type="ECO:0000256" key="8">
    <source>
        <dbReference type="SAM" id="Phobius"/>
    </source>
</evidence>
<keyword evidence="6" id="KW-0902">Two-component regulatory system</keyword>
<protein>
    <recommendedName>
        <fullName evidence="2">histidine kinase</fullName>
        <ecNumber evidence="2">2.7.13.3</ecNumber>
    </recommendedName>
</protein>
<dbReference type="InterPro" id="IPR036097">
    <property type="entry name" value="HisK_dim/P_sf"/>
</dbReference>
<sequence length="791" mass="87988">MNTLFQSLLGLLIAPPGNLIYHLVLAFVVFATLQVALIAHRSHSPEGSGRLLLGLNLLLVGQLGLFIASGLAWQGVISSTLLLPVLDRVVLFWSVVWLGWLWLYPTPSRVGDILAGVLNLVAIFLFLLFYTTWQQEGSGVPFNGSWQDWSITLVILILLVAITNGLFFQRKDNWGAGVAMFALMGLGALAHLYLPPTGEYFSGYLRLGFLAGLPLLPSLLMYIQPPSQVTEWEPAEPMPEDYTHPVQSHALDIRIIHSWLDLSLIQDKEKLYSGIARAVAQTMLADLCYIARIPENEFAPVPLTGGYDMVKDEPIPPVYIERGKIPAITASLTKGKSLRVNFNELELPELDALAQALGLERAGNFLLIPLEHNHQPWGALLLLTPYSGRVWTVEDTTYLATETDEIVRLLLERDRTPRGEDEALRLRQQNTLLQQELEQLRQSHQKLLAEVQTLRESTPAESPAATAQIETLLKHQQEMEKILEDLRTENRRLNEALRTAQASPAVSGDAAQLEKELRLTLEEVAHLQNQLARSNQRVLELERRLNLSTSATQDDTEAIAVLIQELRRPMSAVMGYTDLLLAETVGILGGLQRKFLEKVRNATEQMRALLDDLIQLTLLNRGPLELVQQTVELDQVLDDVLGDMGSLLSEKEIQISMELPEHLPPVYADRDALHQILIELLKNAIQVTPPRYEIRLKAILQQEDSSHFAVLQITDHGGGIPSKDLPKVFSHRKDAVLPGVADSGIGLSIAKTLVEAHGGRIWVESNMEQGSTTFSILLPLRAVGAKETPEE</sequence>
<dbReference type="InterPro" id="IPR005467">
    <property type="entry name" value="His_kinase_dom"/>
</dbReference>
<keyword evidence="4" id="KW-0808">Transferase</keyword>
<dbReference type="KEGG" id="atm:ANT_08950"/>
<gene>
    <name evidence="10" type="ordered locus">ANT_08950</name>
</gene>
<organism evidence="10 11">
    <name type="scientific">Anaerolinea thermophila (strain DSM 14523 / JCM 11388 / NBRC 100420 / UNI-1)</name>
    <dbReference type="NCBI Taxonomy" id="926569"/>
    <lineage>
        <taxon>Bacteria</taxon>
        <taxon>Bacillati</taxon>
        <taxon>Chloroflexota</taxon>
        <taxon>Anaerolineae</taxon>
        <taxon>Anaerolineales</taxon>
        <taxon>Anaerolineaceae</taxon>
        <taxon>Anaerolinea</taxon>
    </lineage>
</organism>
<dbReference type="GO" id="GO:0005886">
    <property type="term" value="C:plasma membrane"/>
    <property type="evidence" value="ECO:0007669"/>
    <property type="project" value="TreeGrafter"/>
</dbReference>
<evidence type="ECO:0000256" key="1">
    <source>
        <dbReference type="ARBA" id="ARBA00000085"/>
    </source>
</evidence>
<evidence type="ECO:0000313" key="11">
    <source>
        <dbReference type="Proteomes" id="UP000008922"/>
    </source>
</evidence>
<keyword evidence="3" id="KW-0597">Phosphoprotein</keyword>
<accession>E8N3B5</accession>
<dbReference type="InterPro" id="IPR036890">
    <property type="entry name" value="HATPase_C_sf"/>
</dbReference>
<dbReference type="AlphaFoldDB" id="E8N3B5"/>
<keyword evidence="11" id="KW-1185">Reference proteome</keyword>
<keyword evidence="5 10" id="KW-0418">Kinase</keyword>
<evidence type="ECO:0000256" key="4">
    <source>
        <dbReference type="ARBA" id="ARBA00022679"/>
    </source>
</evidence>
<dbReference type="eggNOG" id="COG2203">
    <property type="taxonomic scope" value="Bacteria"/>
</dbReference>